<dbReference type="Pfam" id="PF11127">
    <property type="entry name" value="YgaP-like_TM"/>
    <property type="match status" value="1"/>
</dbReference>
<dbReference type="AlphaFoldDB" id="A0A172WWG3"/>
<protein>
    <recommendedName>
        <fullName evidence="2">Inner membrane protein YgaP-like transmembrane domain-containing protein</fullName>
    </recommendedName>
</protein>
<evidence type="ECO:0000256" key="1">
    <source>
        <dbReference type="SAM" id="Phobius"/>
    </source>
</evidence>
<evidence type="ECO:0000313" key="3">
    <source>
        <dbReference type="EMBL" id="ANF27736.1"/>
    </source>
</evidence>
<gene>
    <name evidence="3" type="ORF">PS273GM_22680</name>
</gene>
<organism evidence="3 4">
    <name type="scientific">Stutzerimonas stutzeri</name>
    <name type="common">Pseudomonas stutzeri</name>
    <dbReference type="NCBI Taxonomy" id="316"/>
    <lineage>
        <taxon>Bacteria</taxon>
        <taxon>Pseudomonadati</taxon>
        <taxon>Pseudomonadota</taxon>
        <taxon>Gammaproteobacteria</taxon>
        <taxon>Pseudomonadales</taxon>
        <taxon>Pseudomonadaceae</taxon>
        <taxon>Stutzerimonas</taxon>
    </lineage>
</organism>
<reference evidence="3 4" key="1">
    <citation type="submission" date="2016-05" db="EMBL/GenBank/DDBJ databases">
        <title>Genome sequence of Pseudomonas stutzeri 273 and identification of the exopolysaccharide biosynthesis locus.</title>
        <authorList>
            <person name="Wu S."/>
            <person name="Sun C."/>
        </authorList>
    </citation>
    <scope>NUCLEOTIDE SEQUENCE [LARGE SCALE GENOMIC DNA]</scope>
    <source>
        <strain evidence="3 4">273</strain>
    </source>
</reference>
<accession>A0A172WWG3</accession>
<keyword evidence="1" id="KW-0812">Transmembrane</keyword>
<sequence length="66" mass="7005">MKANIGTIDRTLRIVIGLALIGLTLAGMIGVWGWIGLLPLATGLFRFCPAYTLLGIKTCKACSTKP</sequence>
<dbReference type="Proteomes" id="UP000077787">
    <property type="component" value="Chromosome"/>
</dbReference>
<dbReference type="RefSeq" id="WP_045425862.1">
    <property type="nucleotide sequence ID" value="NZ_CP015641.1"/>
</dbReference>
<feature type="transmembrane region" description="Helical" evidence="1">
    <location>
        <begin position="12"/>
        <end position="35"/>
    </location>
</feature>
<keyword evidence="1" id="KW-0472">Membrane</keyword>
<dbReference type="EMBL" id="CP015641">
    <property type="protein sequence ID" value="ANF27736.1"/>
    <property type="molecule type" value="Genomic_DNA"/>
</dbReference>
<dbReference type="OrthoDB" id="9804804at2"/>
<feature type="domain" description="Inner membrane protein YgaP-like transmembrane" evidence="2">
    <location>
        <begin position="1"/>
        <end position="61"/>
    </location>
</feature>
<evidence type="ECO:0000313" key="4">
    <source>
        <dbReference type="Proteomes" id="UP000077787"/>
    </source>
</evidence>
<dbReference type="InterPro" id="IPR021309">
    <property type="entry name" value="YgaP-like_TM"/>
</dbReference>
<keyword evidence="1" id="KW-1133">Transmembrane helix</keyword>
<evidence type="ECO:0000259" key="2">
    <source>
        <dbReference type="Pfam" id="PF11127"/>
    </source>
</evidence>
<proteinExistence type="predicted"/>
<name>A0A172WWG3_STUST</name>